<accession>A0A834FWK5</accession>
<organism evidence="1 2">
    <name type="scientific">Rhododendron simsii</name>
    <name type="common">Sims's rhododendron</name>
    <dbReference type="NCBI Taxonomy" id="118357"/>
    <lineage>
        <taxon>Eukaryota</taxon>
        <taxon>Viridiplantae</taxon>
        <taxon>Streptophyta</taxon>
        <taxon>Embryophyta</taxon>
        <taxon>Tracheophyta</taxon>
        <taxon>Spermatophyta</taxon>
        <taxon>Magnoliopsida</taxon>
        <taxon>eudicotyledons</taxon>
        <taxon>Gunneridae</taxon>
        <taxon>Pentapetalae</taxon>
        <taxon>asterids</taxon>
        <taxon>Ericales</taxon>
        <taxon>Ericaceae</taxon>
        <taxon>Ericoideae</taxon>
        <taxon>Rhodoreae</taxon>
        <taxon>Rhododendron</taxon>
    </lineage>
</organism>
<protein>
    <submittedName>
        <fullName evidence="1">Uncharacterized protein</fullName>
    </submittedName>
</protein>
<proteinExistence type="predicted"/>
<gene>
    <name evidence="1" type="ORF">RHSIM_RhsimUnG0038500</name>
</gene>
<evidence type="ECO:0000313" key="2">
    <source>
        <dbReference type="Proteomes" id="UP000626092"/>
    </source>
</evidence>
<comment type="caution">
    <text evidence="1">The sequence shown here is derived from an EMBL/GenBank/DDBJ whole genome shotgun (WGS) entry which is preliminary data.</text>
</comment>
<reference evidence="1" key="1">
    <citation type="submission" date="2019-11" db="EMBL/GenBank/DDBJ databases">
        <authorList>
            <person name="Liu Y."/>
            <person name="Hou J."/>
            <person name="Li T.-Q."/>
            <person name="Guan C.-H."/>
            <person name="Wu X."/>
            <person name="Wu H.-Z."/>
            <person name="Ling F."/>
            <person name="Zhang R."/>
            <person name="Shi X.-G."/>
            <person name="Ren J.-P."/>
            <person name="Chen E.-F."/>
            <person name="Sun J.-M."/>
        </authorList>
    </citation>
    <scope>NUCLEOTIDE SEQUENCE</scope>
    <source>
        <strain evidence="1">Adult_tree_wgs_1</strain>
        <tissue evidence="1">Leaves</tissue>
    </source>
</reference>
<evidence type="ECO:0000313" key="1">
    <source>
        <dbReference type="EMBL" id="KAF7116102.1"/>
    </source>
</evidence>
<name>A0A834FWK5_RHOSS</name>
<dbReference type="Proteomes" id="UP000626092">
    <property type="component" value="Unassembled WGS sequence"/>
</dbReference>
<dbReference type="EMBL" id="WJXA01000095">
    <property type="protein sequence ID" value="KAF7116102.1"/>
    <property type="molecule type" value="Genomic_DNA"/>
</dbReference>
<dbReference type="Gene3D" id="3.30.559.10">
    <property type="entry name" value="Chloramphenicol acetyltransferase-like domain"/>
    <property type="match status" value="1"/>
</dbReference>
<sequence>MRETLGLDMGFFGNCMVYHKVPAWECLGDQNGSSEAAFAIGEAMKKMENKRILDLIKRLEGDNFESYSISTISSRDLICAKLDNVESNSTIFEKCCDPIQVSCYIEPVLGEGQVLILPSPPGEGGFSRVAMVMLPKDEVVKLCEDTLLLQFNPTILRGICKS</sequence>
<dbReference type="OrthoDB" id="1645235at2759"/>
<dbReference type="AlphaFoldDB" id="A0A834FWK5"/>
<keyword evidence="2" id="KW-1185">Reference proteome</keyword>
<dbReference type="InterPro" id="IPR023213">
    <property type="entry name" value="CAT-like_dom_sf"/>
</dbReference>